<evidence type="ECO:0000256" key="4">
    <source>
        <dbReference type="SAM" id="SignalP"/>
    </source>
</evidence>
<dbReference type="PANTHER" id="PTHR20963">
    <property type="entry name" value="MULTIPLE INOSITOL POLYPHOSPHATE PHOSPHATASE-RELATED"/>
    <property type="match status" value="1"/>
</dbReference>
<gene>
    <name evidence="5" type="ORF">FHS60_000579</name>
</gene>
<evidence type="ECO:0000313" key="5">
    <source>
        <dbReference type="EMBL" id="MBB3702126.1"/>
    </source>
</evidence>
<keyword evidence="2 4" id="KW-0732">Signal</keyword>
<dbReference type="Gene3D" id="3.40.50.1240">
    <property type="entry name" value="Phosphoglycerate mutase-like"/>
    <property type="match status" value="1"/>
</dbReference>
<keyword evidence="3" id="KW-0472">Membrane</keyword>
<dbReference type="SUPFAM" id="SSF53254">
    <property type="entry name" value="Phosphoglycerate mutase-like"/>
    <property type="match status" value="1"/>
</dbReference>
<protein>
    <recommendedName>
        <fullName evidence="7">Histidine-type phosphatase</fullName>
    </recommendedName>
</protein>
<dbReference type="RefSeq" id="WP_183694658.1">
    <property type="nucleotide sequence ID" value="NZ_JACICA010000002.1"/>
</dbReference>
<proteinExistence type="predicted"/>
<feature type="chain" id="PRO_5030764362" description="Histidine-type phosphatase" evidence="4">
    <location>
        <begin position="20"/>
        <end position="429"/>
    </location>
</feature>
<evidence type="ECO:0000313" key="6">
    <source>
        <dbReference type="Proteomes" id="UP000541425"/>
    </source>
</evidence>
<organism evidence="5 6">
    <name type="scientific">Alloprevotella rava</name>
    <dbReference type="NCBI Taxonomy" id="671218"/>
    <lineage>
        <taxon>Bacteria</taxon>
        <taxon>Pseudomonadati</taxon>
        <taxon>Bacteroidota</taxon>
        <taxon>Bacteroidia</taxon>
        <taxon>Bacteroidales</taxon>
        <taxon>Prevotellaceae</taxon>
        <taxon>Alloprevotella</taxon>
    </lineage>
</organism>
<dbReference type="InterPro" id="IPR029033">
    <property type="entry name" value="His_PPase_superfam"/>
</dbReference>
<evidence type="ECO:0000256" key="3">
    <source>
        <dbReference type="ARBA" id="ARBA00023136"/>
    </source>
</evidence>
<comment type="caution">
    <text evidence="5">The sequence shown here is derived from an EMBL/GenBank/DDBJ whole genome shotgun (WGS) entry which is preliminary data.</text>
</comment>
<dbReference type="AlphaFoldDB" id="A0A7W5UIT8"/>
<evidence type="ECO:0000256" key="2">
    <source>
        <dbReference type="ARBA" id="ARBA00022729"/>
    </source>
</evidence>
<reference evidence="5 6" key="1">
    <citation type="submission" date="2020-08" db="EMBL/GenBank/DDBJ databases">
        <title>Genomic Encyclopedia of Type Strains, Phase IV (KMG-IV): sequencing the most valuable type-strain genomes for metagenomic binning, comparative biology and taxonomic classification.</title>
        <authorList>
            <person name="Goeker M."/>
        </authorList>
    </citation>
    <scope>NUCLEOTIDE SEQUENCE [LARGE SCALE GENOMIC DNA]</scope>
    <source>
        <strain evidence="5 6">DSM 22548</strain>
    </source>
</reference>
<dbReference type="EMBL" id="JACICA010000002">
    <property type="protein sequence ID" value="MBB3702126.1"/>
    <property type="molecule type" value="Genomic_DNA"/>
</dbReference>
<evidence type="ECO:0000256" key="1">
    <source>
        <dbReference type="ARBA" id="ARBA00004370"/>
    </source>
</evidence>
<dbReference type="PANTHER" id="PTHR20963:SF8">
    <property type="entry name" value="MULTIPLE INOSITOL POLYPHOSPHATE PHOSPHATASE 1"/>
    <property type="match status" value="1"/>
</dbReference>
<accession>A0A7W5UIT8</accession>
<comment type="subcellular location">
    <subcellularLocation>
        <location evidence="1">Membrane</location>
    </subcellularLocation>
</comment>
<feature type="signal peptide" evidence="4">
    <location>
        <begin position="1"/>
        <end position="19"/>
    </location>
</feature>
<evidence type="ECO:0008006" key="7">
    <source>
        <dbReference type="Google" id="ProtNLM"/>
    </source>
</evidence>
<dbReference type="Proteomes" id="UP000541425">
    <property type="component" value="Unassembled WGS sequence"/>
</dbReference>
<dbReference type="GO" id="GO:0016020">
    <property type="term" value="C:membrane"/>
    <property type="evidence" value="ECO:0007669"/>
    <property type="project" value="UniProtKB-SubCell"/>
</dbReference>
<dbReference type="PROSITE" id="PS51257">
    <property type="entry name" value="PROKAR_LIPOPROTEIN"/>
    <property type="match status" value="1"/>
</dbReference>
<name>A0A7W5UIT8_9BACT</name>
<sequence>MKKSALLLLFVFAACTAWAQLAREEIFADVHRSAANYYAYPTPNAKLTPAPKGYEPVYISAYARHGSRWLINPDQYVKPLQILKKAAAAGMLTAEGQQALVAVDSVYRMANKRFGELTEKGARQHRGIAQRMYKNFPTVFADGAVVDARSTVVIRCILSMANECLQLQAENPRLRIKTDASYHDMYYMNNEDQPAIQRFRHNDTIKAALAKAWEENVKTDHLMSVLFRDAAYVRDSVNVASFVNNFFSVAANMQSCDTKLDLYRFFTPEECYGIWKYRNLEWSIRYGDNSLSKGMMPYLQNNLLRNFLTTTDSCLQKSVPGATLRFGHEVVVLPLACLMELGDCGKQQGGDANLLAEKWRNYDIFPMACNIQWVFYRKKNSNELLVKVLLNEHEMSLPIATEQAPYYRWEDVKKYYQEKLDRFQIPTEK</sequence>